<dbReference type="InterPro" id="IPR025420">
    <property type="entry name" value="DUF4143"/>
</dbReference>
<dbReference type="Gene3D" id="3.40.50.300">
    <property type="entry name" value="P-loop containing nucleotide triphosphate hydrolases"/>
    <property type="match status" value="1"/>
</dbReference>
<dbReference type="InterPro" id="IPR041682">
    <property type="entry name" value="AAA_14"/>
</dbReference>
<dbReference type="AlphaFoldDB" id="A0A5J4QT33"/>
<dbReference type="Pfam" id="PF13635">
    <property type="entry name" value="DUF4143"/>
    <property type="match status" value="1"/>
</dbReference>
<dbReference type="SUPFAM" id="SSF52540">
    <property type="entry name" value="P-loop containing nucleoside triphosphate hydrolases"/>
    <property type="match status" value="1"/>
</dbReference>
<feature type="domain" description="AAA" evidence="1">
    <location>
        <begin position="22"/>
        <end position="151"/>
    </location>
</feature>
<accession>A0A5J4QT33</accession>
<organism evidence="3">
    <name type="scientific">termite gut metagenome</name>
    <dbReference type="NCBI Taxonomy" id="433724"/>
    <lineage>
        <taxon>unclassified sequences</taxon>
        <taxon>metagenomes</taxon>
        <taxon>organismal metagenomes</taxon>
    </lineage>
</organism>
<dbReference type="Pfam" id="PF13173">
    <property type="entry name" value="AAA_14"/>
    <property type="match status" value="1"/>
</dbReference>
<dbReference type="PANTHER" id="PTHR43566:SF1">
    <property type="entry name" value="AAA+ ATPASE DOMAIN-CONTAINING PROTEIN"/>
    <property type="match status" value="1"/>
</dbReference>
<comment type="caution">
    <text evidence="3">The sequence shown here is derived from an EMBL/GenBank/DDBJ whole genome shotgun (WGS) entry which is preliminary data.</text>
</comment>
<dbReference type="EMBL" id="SNRY01002443">
    <property type="protein sequence ID" value="KAA6325057.1"/>
    <property type="molecule type" value="Genomic_DNA"/>
</dbReference>
<evidence type="ECO:0000313" key="3">
    <source>
        <dbReference type="EMBL" id="KAA6325057.1"/>
    </source>
</evidence>
<evidence type="ECO:0000259" key="2">
    <source>
        <dbReference type="Pfam" id="PF13635"/>
    </source>
</evidence>
<feature type="domain" description="DUF4143" evidence="2">
    <location>
        <begin position="196"/>
        <end position="353"/>
    </location>
</feature>
<sequence length="395" mass="45142">MLKRYHNEVLKGRIEKEERRFIQVIMGPRQVGKTTMVIQLLQEMPMGYVFESADAMPNTNSTWLQQVWETARIRMKTTNASEFLLIIDEIQKIDNWSETVKQQWDRDTREHTNIKVILLGSSRLLIQKGLTESLAGRFETIHLGHWSFTEMEQAFGWTKEQYVYFGGYPGSASLISDEDRWKNYVRDTLIETSISRDILMLTRIDKPALLKRLFELGAIYSGQILSYTKIIGELQDAGNTTTLSHYLDVLSDCGLLGGLEKYAGNVIRKRSSAPKFQVYNNALLTAQNDKRFADVIVNPKEWGRLVESAIGAHLINNSIAQRYNVYYWREGNEEVDFILEKNGSVVALEVKSGQKASNTGMSVFTKKFNPLRALLVGTGGIPYDEFLTIDPKDLF</sequence>
<gene>
    <name evidence="3" type="ORF">EZS27_025686</name>
</gene>
<protein>
    <recommendedName>
        <fullName evidence="4">AAA+ ATPase domain-containing protein</fullName>
    </recommendedName>
</protein>
<evidence type="ECO:0008006" key="4">
    <source>
        <dbReference type="Google" id="ProtNLM"/>
    </source>
</evidence>
<dbReference type="InterPro" id="IPR027417">
    <property type="entry name" value="P-loop_NTPase"/>
</dbReference>
<name>A0A5J4QT33_9ZZZZ</name>
<dbReference type="PANTHER" id="PTHR43566">
    <property type="entry name" value="CONSERVED PROTEIN"/>
    <property type="match status" value="1"/>
</dbReference>
<proteinExistence type="predicted"/>
<reference evidence="3" key="1">
    <citation type="submission" date="2019-03" db="EMBL/GenBank/DDBJ databases">
        <title>Single cell metagenomics reveals metabolic interactions within the superorganism composed of flagellate Streblomastix strix and complex community of Bacteroidetes bacteria on its surface.</title>
        <authorList>
            <person name="Treitli S.C."/>
            <person name="Kolisko M."/>
            <person name="Husnik F."/>
            <person name="Keeling P."/>
            <person name="Hampl V."/>
        </authorList>
    </citation>
    <scope>NUCLEOTIDE SEQUENCE</scope>
    <source>
        <strain evidence="3">STM</strain>
    </source>
</reference>
<evidence type="ECO:0000259" key="1">
    <source>
        <dbReference type="Pfam" id="PF13173"/>
    </source>
</evidence>